<dbReference type="InterPro" id="IPR002181">
    <property type="entry name" value="Fibrinogen_a/b/g_C_dom"/>
</dbReference>
<keyword evidence="10" id="KW-1185">Reference proteome</keyword>
<dbReference type="SMART" id="SM00186">
    <property type="entry name" value="FBG"/>
    <property type="match status" value="2"/>
</dbReference>
<dbReference type="InterPro" id="IPR014716">
    <property type="entry name" value="Fibrinogen_a/b/g_C_1"/>
</dbReference>
<dbReference type="InterPro" id="IPR037579">
    <property type="entry name" value="FIB_ANG-like"/>
</dbReference>
<proteinExistence type="predicted"/>
<evidence type="ECO:0000256" key="7">
    <source>
        <dbReference type="SAM" id="SignalP"/>
    </source>
</evidence>
<comment type="caution">
    <text evidence="9">The sequence shown here is derived from an EMBL/GenBank/DDBJ whole genome shotgun (WGS) entry which is preliminary data.</text>
</comment>
<accession>A0ABU7DT02</accession>
<dbReference type="PROSITE" id="PS00514">
    <property type="entry name" value="FIBRINOGEN_C_1"/>
    <property type="match status" value="2"/>
</dbReference>
<keyword evidence="5" id="KW-1015">Disulfide bond</keyword>
<evidence type="ECO:0000313" key="9">
    <source>
        <dbReference type="EMBL" id="MED6278192.1"/>
    </source>
</evidence>
<dbReference type="Proteomes" id="UP001352852">
    <property type="component" value="Unassembled WGS sequence"/>
</dbReference>
<dbReference type="Gene3D" id="4.10.530.10">
    <property type="entry name" value="Gamma-fibrinogen Carboxyl Terminal Fragment, domain 2"/>
    <property type="match status" value="1"/>
</dbReference>
<dbReference type="CDD" id="cd00087">
    <property type="entry name" value="FReD"/>
    <property type="match status" value="2"/>
</dbReference>
<evidence type="ECO:0000256" key="3">
    <source>
        <dbReference type="ARBA" id="ARBA00022729"/>
    </source>
</evidence>
<feature type="domain" description="Fibrinogen C-terminal" evidence="8">
    <location>
        <begin position="297"/>
        <end position="533"/>
    </location>
</feature>
<dbReference type="Pfam" id="PF00147">
    <property type="entry name" value="Fibrinogen_C"/>
    <property type="match status" value="2"/>
</dbReference>
<keyword evidence="2" id="KW-0964">Secreted</keyword>
<feature type="chain" id="PRO_5046630542" description="Fibrinogen C-terminal domain-containing protein" evidence="7">
    <location>
        <begin position="27"/>
        <end position="533"/>
    </location>
</feature>
<dbReference type="Gene3D" id="3.90.215.10">
    <property type="entry name" value="Gamma Fibrinogen, chain A, domain 1"/>
    <property type="match status" value="2"/>
</dbReference>
<feature type="domain" description="Fibrinogen C-terminal" evidence="8">
    <location>
        <begin position="31"/>
        <end position="268"/>
    </location>
</feature>
<evidence type="ECO:0000256" key="4">
    <source>
        <dbReference type="ARBA" id="ARBA00023054"/>
    </source>
</evidence>
<comment type="subcellular location">
    <subcellularLocation>
        <location evidence="1">Secreted</location>
    </subcellularLocation>
</comment>
<evidence type="ECO:0000259" key="8">
    <source>
        <dbReference type="PROSITE" id="PS51406"/>
    </source>
</evidence>
<evidence type="ECO:0000256" key="2">
    <source>
        <dbReference type="ARBA" id="ARBA00022525"/>
    </source>
</evidence>
<evidence type="ECO:0000256" key="1">
    <source>
        <dbReference type="ARBA" id="ARBA00004613"/>
    </source>
</evidence>
<protein>
    <recommendedName>
        <fullName evidence="8">Fibrinogen C-terminal domain-containing protein</fullName>
    </recommendedName>
</protein>
<dbReference type="SUPFAM" id="SSF56496">
    <property type="entry name" value="Fibrinogen C-terminal domain-like"/>
    <property type="match status" value="2"/>
</dbReference>
<keyword evidence="4" id="KW-0175">Coiled coil</keyword>
<keyword evidence="6" id="KW-0325">Glycoprotein</keyword>
<dbReference type="PROSITE" id="PS51257">
    <property type="entry name" value="PROKAR_LIPOPROTEIN"/>
    <property type="match status" value="1"/>
</dbReference>
<dbReference type="PROSITE" id="PS51406">
    <property type="entry name" value="FIBRINOGEN_C_2"/>
    <property type="match status" value="2"/>
</dbReference>
<gene>
    <name evidence="9" type="ORF">CHARACLAT_021180</name>
</gene>
<dbReference type="NCBIfam" id="NF040941">
    <property type="entry name" value="GGGWT_bact"/>
    <property type="match status" value="2"/>
</dbReference>
<evidence type="ECO:0000313" key="10">
    <source>
        <dbReference type="Proteomes" id="UP001352852"/>
    </source>
</evidence>
<dbReference type="PANTHER" id="PTHR47221:SF6">
    <property type="entry name" value="FIBRINOGEN ALPHA CHAIN"/>
    <property type="match status" value="1"/>
</dbReference>
<organism evidence="9 10">
    <name type="scientific">Characodon lateralis</name>
    <dbReference type="NCBI Taxonomy" id="208331"/>
    <lineage>
        <taxon>Eukaryota</taxon>
        <taxon>Metazoa</taxon>
        <taxon>Chordata</taxon>
        <taxon>Craniata</taxon>
        <taxon>Vertebrata</taxon>
        <taxon>Euteleostomi</taxon>
        <taxon>Actinopterygii</taxon>
        <taxon>Neopterygii</taxon>
        <taxon>Teleostei</taxon>
        <taxon>Neoteleostei</taxon>
        <taxon>Acanthomorphata</taxon>
        <taxon>Ovalentaria</taxon>
        <taxon>Atherinomorphae</taxon>
        <taxon>Cyprinodontiformes</taxon>
        <taxon>Goodeidae</taxon>
        <taxon>Characodon</taxon>
    </lineage>
</organism>
<dbReference type="EMBL" id="JAHUTJ010034842">
    <property type="protein sequence ID" value="MED6278192.1"/>
    <property type="molecule type" value="Genomic_DNA"/>
</dbReference>
<name>A0ABU7DT02_9TELE</name>
<dbReference type="InterPro" id="IPR036056">
    <property type="entry name" value="Fibrinogen-like_C"/>
</dbReference>
<reference evidence="9 10" key="1">
    <citation type="submission" date="2021-06" db="EMBL/GenBank/DDBJ databases">
        <authorList>
            <person name="Palmer J.M."/>
        </authorList>
    </citation>
    <scope>NUCLEOTIDE SEQUENCE [LARGE SCALE GENOMIC DNA]</scope>
    <source>
        <strain evidence="9 10">CL_MEX2019</strain>
        <tissue evidence="9">Muscle</tissue>
    </source>
</reference>
<evidence type="ECO:0000256" key="6">
    <source>
        <dbReference type="ARBA" id="ARBA00023180"/>
    </source>
</evidence>
<dbReference type="PANTHER" id="PTHR47221">
    <property type="entry name" value="FIBRINOGEN ALPHA CHAIN"/>
    <property type="match status" value="1"/>
</dbReference>
<dbReference type="InterPro" id="IPR020837">
    <property type="entry name" value="Fibrinogen_CS"/>
</dbReference>
<evidence type="ECO:0000256" key="5">
    <source>
        <dbReference type="ARBA" id="ARBA00023157"/>
    </source>
</evidence>
<sequence>MQVTMKSPLGYCTLILTLLLSCSVQAKKKQKVASSEGTDCTQIMTQSPNAPSGVYVIQPAGVKYHFKVYCEMNSDGGWTVFQRRSGGSVPFKRKWAKYKNGFGNITQDHWLGLKKVFAVTKSKSKKWILRVDLWDHEGGTAFAEYKDFRLGNEKTAFKLHVGKYSGNAGDAIRGTYRGIDQNGFGFSTIDRDNDGCSPCIFGDIATNECVLDAGGGWWFSKCGSAGLNGDWHPSGEHIGWASGLHWLTWKPPAPYSAKAARMMIKLRGLLITQVRMKALLNYLGFIVGLLLSCSVHAAKRALPEDCTEIQKQSPQAPSGVYEIQPAGGTTRFKVYCEIRPDGGWVVFQRRTGGVVSFDRKWSFYKYGFGSLAYDHWLGLENVHLLTKGKTKKWTLRVDLWDHEGGTAFAEYKNFNIGNEGTAYKLQVGRYSGNAGDAIRGTYPGIDQNGFGFSTIDRDNDGCSPCIFGDIAEAECALTEGGGWWYSRCGSASLNGVWHPIGEHIGWASGLHWLTWKPPAPYSAKATRMMIKSE</sequence>
<feature type="signal peptide" evidence="7">
    <location>
        <begin position="1"/>
        <end position="26"/>
    </location>
</feature>
<keyword evidence="3 7" id="KW-0732">Signal</keyword>